<comment type="function">
    <text evidence="1 7 9">DNA-dependent RNA polymerase catalyzes the transcription of DNA into RNA using the four ribonucleoside triphosphates as substrates.</text>
</comment>
<dbReference type="Proteomes" id="UP000276982">
    <property type="component" value="Unassembled WGS sequence"/>
</dbReference>
<feature type="domain" description="DNA-directed RNA polymerase subunit 2 hybrid-binding" evidence="11">
    <location>
        <begin position="704"/>
        <end position="1131"/>
    </location>
</feature>
<feature type="domain" description="RNA polymerase Rpb2" evidence="13">
    <location>
        <begin position="144"/>
        <end position="288"/>
    </location>
</feature>
<dbReference type="InterPro" id="IPR037034">
    <property type="entry name" value="RNA_pol_Rpb2_2_sf"/>
</dbReference>
<dbReference type="PROSITE" id="PS01166">
    <property type="entry name" value="RNA_POL_BETA"/>
    <property type="match status" value="1"/>
</dbReference>
<sequence length="1300" mass="145569">MDRSKMRPITSGKSMRMSFQTQKEVLEMPNLIEIQKDSYQWFLDAGLKEVFRDIFPIEDFAGHFSLDFVNFKLARDEVKYSIEECKDRDTTYAAPLKVKIRLINKDKDEINEHEIFLGDLPLMTDTGSFVINGAERVIVSQLVRSPGIYYTIEHDKIGKELFMCQVIPNRGAWLEYETDSNDIFYARVDRTRKVPITVLLRAFGLGTNTQIIDMFGEEPKIMASFAKDPSENYQDGLLELYKKIRPGEPLSVDSAEGLLRSMFFDARRYDLAKVGRYKFNKKLHFKNRIKGHTLSRDVVDENTGEVIAQAETVVDADIATAIQNAAIPAVWVHGVEREVKVLSNLMVDIESYVPELSDPKSIGITEQVYYPVLKKLMEENEGEELIKAIEKSVNELIPKHITKEDIFATVNYNMHIEEHIGNKDDIDHLGNRRIRAVGELLQNQYRIGLTRMERVVRERMTTQDIDSITPQSLINIKPVTAAVKEFFGSSQLSQFMDQNNPLSELTHKRRLSALGPGGLSRERAGFEVRDVHYTHYGRMCPIETPEGPNIGLINSLASFARVNEYGFVEAPYRVVDKSIDPLNPVVTDDVVYLTADEEDNFTVAQANEPLDAEGHFVHNNVSGRYRDETSEFAKKNIDLMDVSPRMVFSVATSMIPFLENDDANRALMGSNMQRQAVPLMITDAPVVGTGMETKAAVDSGVCVVAKNSGTVTECSSDKIVIKRDDDAVLDTYKLIKFARSNQSNSYNQKPIVFKGNHVNAGEVIADGASTYNGEIALGKNPLIGFMTWEGYNYEDAVLLSERLVEYDVYTSIHIEEYECAARETKLGPEEITRDVPGVGDDALKDLDERGIIRIGAEVRAGDILVVKVTPKGETELTAEERLLRAIFGEKAREVRDTSLKVPHGAYGVVVDAKVFTREAGDELAPGVTQNVRIYIAQKRKISVGDKMAGRHGNKGVVSRVLPVEDMPFLPNGRPLDIVLNPLGVPSRMNIGQVLEIHLSLAAKALGFNVATPVFDGANENDIMNMLEVANDYVNTEWDSFEEKYKDVLEPEVIDYLGSHLENRKLWEGVPLSRDGKVRLRDGRTGEYFDSPVTIGHMHYLKLHHMVDDKIHARSTGPYSLVTQQPLGGKAQFGGQRFGEMEVWALEAYGASYTLQEILTVKSDDVTGRVKTYEAVIKGENIPDAGVPESFKVLLKELQSLGLDISVLGENGEEVELKENTEYADLSIHSIIEGESRHHGKDEFKDAGYSEQVVKDGEFVSVDEAGDSQEDVDADYEGAGDTGDDSPYNEEPYDDADNFDE</sequence>
<dbReference type="InterPro" id="IPR010243">
    <property type="entry name" value="RNA_pol_bsu_bac"/>
</dbReference>
<feature type="region of interest" description="Disordered" evidence="10">
    <location>
        <begin position="1255"/>
        <end position="1300"/>
    </location>
</feature>
<evidence type="ECO:0000313" key="18">
    <source>
        <dbReference type="Proteomes" id="UP000276982"/>
    </source>
</evidence>
<feature type="compositionally biased region" description="Acidic residues" evidence="10">
    <location>
        <begin position="1263"/>
        <end position="1300"/>
    </location>
</feature>
<evidence type="ECO:0000256" key="1">
    <source>
        <dbReference type="ARBA" id="ARBA00004026"/>
    </source>
</evidence>
<dbReference type="Pfam" id="PF04561">
    <property type="entry name" value="RNA_pol_Rpb2_2"/>
    <property type="match status" value="1"/>
</dbReference>
<evidence type="ECO:0000256" key="4">
    <source>
        <dbReference type="ARBA" id="ARBA00022695"/>
    </source>
</evidence>
<comment type="subunit">
    <text evidence="7 9">The RNAP catalytic core consists of 2 alpha, 1 beta, 1 beta' and 1 omega subunit. When a sigma factor is associated with the core the holoenzyme is formed, which can initiate transcription.</text>
</comment>
<dbReference type="InterPro" id="IPR037033">
    <property type="entry name" value="DNA-dir_RNAP_su2_hyb_sf"/>
</dbReference>
<dbReference type="InterPro" id="IPR007120">
    <property type="entry name" value="DNA-dir_RNAP_su2_dom"/>
</dbReference>
<dbReference type="Pfam" id="PF04560">
    <property type="entry name" value="RNA_pol_Rpb2_7"/>
    <property type="match status" value="1"/>
</dbReference>
<evidence type="ECO:0000256" key="7">
    <source>
        <dbReference type="HAMAP-Rule" id="MF_01321"/>
    </source>
</evidence>
<evidence type="ECO:0000256" key="6">
    <source>
        <dbReference type="ARBA" id="ARBA00048552"/>
    </source>
</evidence>
<accession>A0A3P3Q4E0</accession>
<dbReference type="Gene3D" id="3.90.1110.10">
    <property type="entry name" value="RNA polymerase Rpb2, domain 2"/>
    <property type="match status" value="1"/>
</dbReference>
<dbReference type="Gene3D" id="2.40.270.10">
    <property type="entry name" value="DNA-directed RNA polymerase, subunit 2, domain 6"/>
    <property type="match status" value="1"/>
</dbReference>
<feature type="domain" description="RNA polymerase beta subunit protrusion" evidence="14">
    <location>
        <begin position="30"/>
        <end position="480"/>
    </location>
</feature>
<dbReference type="FunFam" id="3.90.1800.10:FF:000001">
    <property type="entry name" value="DNA-directed RNA polymerase subunit beta"/>
    <property type="match status" value="1"/>
</dbReference>
<dbReference type="GO" id="GO:0006351">
    <property type="term" value="P:DNA-templated transcription"/>
    <property type="evidence" value="ECO:0007669"/>
    <property type="project" value="UniProtKB-UniRule"/>
</dbReference>
<comment type="similarity">
    <text evidence="7 8">Belongs to the RNA polymerase beta chain family.</text>
</comment>
<dbReference type="Gene3D" id="2.40.50.100">
    <property type="match status" value="1"/>
</dbReference>
<dbReference type="HAMAP" id="MF_01321">
    <property type="entry name" value="RNApol_bact_RpoB"/>
    <property type="match status" value="1"/>
</dbReference>
<dbReference type="InterPro" id="IPR007121">
    <property type="entry name" value="RNA_pol_bsu_CS"/>
</dbReference>
<evidence type="ECO:0000259" key="15">
    <source>
        <dbReference type="Pfam" id="PF04565"/>
    </source>
</evidence>
<evidence type="ECO:0000256" key="10">
    <source>
        <dbReference type="SAM" id="MobiDB-lite"/>
    </source>
</evidence>
<dbReference type="Gene3D" id="3.90.1100.10">
    <property type="match status" value="1"/>
</dbReference>
<dbReference type="NCBIfam" id="NF001616">
    <property type="entry name" value="PRK00405.1"/>
    <property type="match status" value="1"/>
</dbReference>
<reference evidence="17 18" key="1">
    <citation type="submission" date="2018-11" db="EMBL/GenBank/DDBJ databases">
        <title>Genome sequencing of Lachnoanaerobaculum orale DSM 24553T.</title>
        <authorList>
            <person name="Kook J.-K."/>
            <person name="Park S.-N."/>
            <person name="Lim Y.K."/>
        </authorList>
    </citation>
    <scope>NUCLEOTIDE SEQUENCE [LARGE SCALE GENOMIC DNA]</scope>
    <source>
        <strain evidence="17 18">DSM 24553</strain>
    </source>
</reference>
<dbReference type="Gene3D" id="3.90.1800.10">
    <property type="entry name" value="RNA polymerase alpha subunit dimerisation domain"/>
    <property type="match status" value="1"/>
</dbReference>
<evidence type="ECO:0000256" key="5">
    <source>
        <dbReference type="ARBA" id="ARBA00023163"/>
    </source>
</evidence>
<feature type="domain" description="RNA polymerase Rpb2" evidence="12">
    <location>
        <begin position="1133"/>
        <end position="1207"/>
    </location>
</feature>
<dbReference type="NCBIfam" id="TIGR02013">
    <property type="entry name" value="rpoB"/>
    <property type="match status" value="1"/>
</dbReference>
<dbReference type="Gene3D" id="2.40.50.150">
    <property type="match status" value="1"/>
</dbReference>
<keyword evidence="3 7" id="KW-0808">Transferase</keyword>
<dbReference type="InterPro" id="IPR042107">
    <property type="entry name" value="DNA-dir_RNA_pol_bsu_ext_1_sf"/>
</dbReference>
<keyword evidence="5 7" id="KW-0804">Transcription</keyword>
<protein>
    <recommendedName>
        <fullName evidence="7 9">DNA-directed RNA polymerase subunit beta</fullName>
        <shortName evidence="7">RNAP subunit beta</shortName>
        <ecNumber evidence="7 9">2.7.7.6</ecNumber>
    </recommendedName>
    <alternativeName>
        <fullName evidence="7">RNA polymerase subunit beta</fullName>
    </alternativeName>
    <alternativeName>
        <fullName evidence="7">Transcriptase subunit beta</fullName>
    </alternativeName>
</protein>
<feature type="domain" description="RNA polymerase Rpb2" evidence="15">
    <location>
        <begin position="494"/>
        <end position="562"/>
    </location>
</feature>
<feature type="domain" description="DNA-directed RNA polymerase beta subunit external 1" evidence="16">
    <location>
        <begin position="572"/>
        <end position="643"/>
    </location>
</feature>
<dbReference type="GO" id="GO:0003899">
    <property type="term" value="F:DNA-directed RNA polymerase activity"/>
    <property type="evidence" value="ECO:0007669"/>
    <property type="project" value="UniProtKB-UniRule"/>
</dbReference>
<evidence type="ECO:0000256" key="9">
    <source>
        <dbReference type="RuleBase" id="RU363031"/>
    </source>
</evidence>
<dbReference type="Pfam" id="PF04565">
    <property type="entry name" value="RNA_pol_Rpb2_3"/>
    <property type="match status" value="1"/>
</dbReference>
<organism evidence="17 18">
    <name type="scientific">Lachnoanaerobaculum orale</name>
    <dbReference type="NCBI Taxonomy" id="979627"/>
    <lineage>
        <taxon>Bacteria</taxon>
        <taxon>Bacillati</taxon>
        <taxon>Bacillota</taxon>
        <taxon>Clostridia</taxon>
        <taxon>Lachnospirales</taxon>
        <taxon>Lachnospiraceae</taxon>
        <taxon>Lachnoanaerobaculum</taxon>
    </lineage>
</organism>
<dbReference type="GO" id="GO:0032549">
    <property type="term" value="F:ribonucleoside binding"/>
    <property type="evidence" value="ECO:0007669"/>
    <property type="project" value="InterPro"/>
</dbReference>
<evidence type="ECO:0000256" key="8">
    <source>
        <dbReference type="RuleBase" id="RU000434"/>
    </source>
</evidence>
<dbReference type="Pfam" id="PF04563">
    <property type="entry name" value="RNA_pol_Rpb2_1"/>
    <property type="match status" value="1"/>
</dbReference>
<dbReference type="InterPro" id="IPR015712">
    <property type="entry name" value="DNA-dir_RNA_pol_su2"/>
</dbReference>
<keyword evidence="2 7" id="KW-0240">DNA-directed RNA polymerase</keyword>
<dbReference type="Pfam" id="PF00562">
    <property type="entry name" value="RNA_pol_Rpb2_6"/>
    <property type="match status" value="1"/>
</dbReference>
<dbReference type="RefSeq" id="WP_124950918.1">
    <property type="nucleotide sequence ID" value="NZ_RRCM01000001.1"/>
</dbReference>
<dbReference type="SUPFAM" id="SSF64484">
    <property type="entry name" value="beta and beta-prime subunits of DNA dependent RNA-polymerase"/>
    <property type="match status" value="1"/>
</dbReference>
<dbReference type="CDD" id="cd00653">
    <property type="entry name" value="RNA_pol_B_RPB2"/>
    <property type="match status" value="1"/>
</dbReference>
<name>A0A3P3Q4E0_9FIRM</name>
<dbReference type="InterPro" id="IPR014724">
    <property type="entry name" value="RNA_pol_RPB2_OB-fold"/>
</dbReference>
<dbReference type="InterPro" id="IPR019462">
    <property type="entry name" value="DNA-dir_RNA_pol_bsu_external_1"/>
</dbReference>
<evidence type="ECO:0000259" key="16">
    <source>
        <dbReference type="Pfam" id="PF10385"/>
    </source>
</evidence>
<evidence type="ECO:0000259" key="13">
    <source>
        <dbReference type="Pfam" id="PF04561"/>
    </source>
</evidence>
<comment type="caution">
    <text evidence="17">The sequence shown here is derived from an EMBL/GenBank/DDBJ whole genome shotgun (WGS) entry which is preliminary data.</text>
</comment>
<dbReference type="InterPro" id="IPR007642">
    <property type="entry name" value="RNA_pol_Rpb2_2"/>
</dbReference>
<proteinExistence type="inferred from homology"/>
<evidence type="ECO:0000256" key="2">
    <source>
        <dbReference type="ARBA" id="ARBA00022478"/>
    </source>
</evidence>
<evidence type="ECO:0000259" key="11">
    <source>
        <dbReference type="Pfam" id="PF00562"/>
    </source>
</evidence>
<dbReference type="InterPro" id="IPR007644">
    <property type="entry name" value="RNA_pol_bsu_protrusion"/>
</dbReference>
<dbReference type="EMBL" id="RRCM01000001">
    <property type="protein sequence ID" value="RRJ15888.1"/>
    <property type="molecule type" value="Genomic_DNA"/>
</dbReference>
<dbReference type="Gene3D" id="2.30.150.10">
    <property type="entry name" value="DNA-directed RNA polymerase, beta subunit, external 1 domain"/>
    <property type="match status" value="1"/>
</dbReference>
<comment type="catalytic activity">
    <reaction evidence="6 7 9">
        <text>RNA(n) + a ribonucleoside 5'-triphosphate = RNA(n+1) + diphosphate</text>
        <dbReference type="Rhea" id="RHEA:21248"/>
        <dbReference type="Rhea" id="RHEA-COMP:14527"/>
        <dbReference type="Rhea" id="RHEA-COMP:17342"/>
        <dbReference type="ChEBI" id="CHEBI:33019"/>
        <dbReference type="ChEBI" id="CHEBI:61557"/>
        <dbReference type="ChEBI" id="CHEBI:140395"/>
        <dbReference type="EC" id="2.7.7.6"/>
    </reaction>
</comment>
<dbReference type="InterPro" id="IPR007641">
    <property type="entry name" value="RNA_pol_Rpb2_7"/>
</dbReference>
<dbReference type="Pfam" id="PF10385">
    <property type="entry name" value="RNA_pol_Rpb2_45"/>
    <property type="match status" value="1"/>
</dbReference>
<dbReference type="GO" id="GO:0003677">
    <property type="term" value="F:DNA binding"/>
    <property type="evidence" value="ECO:0007669"/>
    <property type="project" value="UniProtKB-UniRule"/>
</dbReference>
<keyword evidence="4 7" id="KW-0548">Nucleotidyltransferase</keyword>
<keyword evidence="18" id="KW-1185">Reference proteome</keyword>
<dbReference type="GO" id="GO:0000428">
    <property type="term" value="C:DNA-directed RNA polymerase complex"/>
    <property type="evidence" value="ECO:0007669"/>
    <property type="project" value="UniProtKB-KW"/>
</dbReference>
<evidence type="ECO:0000256" key="3">
    <source>
        <dbReference type="ARBA" id="ARBA00022679"/>
    </source>
</evidence>
<evidence type="ECO:0000259" key="12">
    <source>
        <dbReference type="Pfam" id="PF04560"/>
    </source>
</evidence>
<dbReference type="InterPro" id="IPR007645">
    <property type="entry name" value="RNA_pol_Rpb2_3"/>
</dbReference>
<dbReference type="PANTHER" id="PTHR20856">
    <property type="entry name" value="DNA-DIRECTED RNA POLYMERASE I SUBUNIT 2"/>
    <property type="match status" value="1"/>
</dbReference>
<gene>
    <name evidence="7" type="primary">rpoB</name>
    <name evidence="17" type="ORF">EHW90_02270</name>
</gene>
<evidence type="ECO:0000259" key="14">
    <source>
        <dbReference type="Pfam" id="PF04563"/>
    </source>
</evidence>
<dbReference type="EC" id="2.7.7.6" evidence="7 9"/>
<evidence type="ECO:0000313" key="17">
    <source>
        <dbReference type="EMBL" id="RRJ15888.1"/>
    </source>
</evidence>